<protein>
    <submittedName>
        <fullName evidence="1">Uncharacterized protein</fullName>
    </submittedName>
</protein>
<accession>A0A8J2P2D1</accession>
<dbReference type="Proteomes" id="UP000708208">
    <property type="component" value="Unassembled WGS sequence"/>
</dbReference>
<evidence type="ECO:0000313" key="2">
    <source>
        <dbReference type="Proteomes" id="UP000708208"/>
    </source>
</evidence>
<feature type="non-terminal residue" evidence="1">
    <location>
        <position position="25"/>
    </location>
</feature>
<proteinExistence type="predicted"/>
<reference evidence="1" key="1">
    <citation type="submission" date="2021-06" db="EMBL/GenBank/DDBJ databases">
        <authorList>
            <person name="Hodson N. C."/>
            <person name="Mongue J. A."/>
            <person name="Jaron S. K."/>
        </authorList>
    </citation>
    <scope>NUCLEOTIDE SEQUENCE</scope>
</reference>
<gene>
    <name evidence="1" type="ORF">AFUS01_LOCUS17226</name>
</gene>
<name>A0A8J2P2D1_9HEXA</name>
<keyword evidence="2" id="KW-1185">Reference proteome</keyword>
<evidence type="ECO:0000313" key="1">
    <source>
        <dbReference type="EMBL" id="CAG7728449.1"/>
    </source>
</evidence>
<comment type="caution">
    <text evidence="1">The sequence shown here is derived from an EMBL/GenBank/DDBJ whole genome shotgun (WGS) entry which is preliminary data.</text>
</comment>
<dbReference type="EMBL" id="CAJVCH010163668">
    <property type="protein sequence ID" value="CAG7728449.1"/>
    <property type="molecule type" value="Genomic_DNA"/>
</dbReference>
<sequence>MSPLVNRISAVVANTQRDQFHQLST</sequence>
<dbReference type="AlphaFoldDB" id="A0A8J2P2D1"/>
<organism evidence="1 2">
    <name type="scientific">Allacma fusca</name>
    <dbReference type="NCBI Taxonomy" id="39272"/>
    <lineage>
        <taxon>Eukaryota</taxon>
        <taxon>Metazoa</taxon>
        <taxon>Ecdysozoa</taxon>
        <taxon>Arthropoda</taxon>
        <taxon>Hexapoda</taxon>
        <taxon>Collembola</taxon>
        <taxon>Symphypleona</taxon>
        <taxon>Sminthuridae</taxon>
        <taxon>Allacma</taxon>
    </lineage>
</organism>